<evidence type="ECO:0000313" key="4">
    <source>
        <dbReference type="EMBL" id="AMD22306.1"/>
    </source>
</evidence>
<evidence type="ECO:0000256" key="2">
    <source>
        <dbReference type="SAM" id="MobiDB-lite"/>
    </source>
</evidence>
<proteinExistence type="predicted"/>
<dbReference type="InterPro" id="IPR034352">
    <property type="entry name" value="Rim4_RRM1"/>
</dbReference>
<dbReference type="InterPro" id="IPR035979">
    <property type="entry name" value="RBD_domain_sf"/>
</dbReference>
<feature type="compositionally biased region" description="Low complexity" evidence="2">
    <location>
        <begin position="322"/>
        <end position="341"/>
    </location>
</feature>
<reference evidence="4 5" key="1">
    <citation type="submission" date="2016-01" db="EMBL/GenBank/DDBJ databases">
        <title>Genome sequence of the yeast Holleya sinecauda.</title>
        <authorList>
            <person name="Dietrich F.S."/>
        </authorList>
    </citation>
    <scope>NUCLEOTIDE SEQUENCE [LARGE SCALE GENOMIC DNA]</scope>
    <source>
        <strain evidence="4 5">ATCC 58844</strain>
    </source>
</reference>
<dbReference type="CDD" id="cd00590">
    <property type="entry name" value="RRM_SF"/>
    <property type="match status" value="1"/>
</dbReference>
<feature type="compositionally biased region" description="Acidic residues" evidence="2">
    <location>
        <begin position="352"/>
        <end position="374"/>
    </location>
</feature>
<keyword evidence="1" id="KW-0694">RNA-binding</keyword>
<evidence type="ECO:0000313" key="5">
    <source>
        <dbReference type="Proteomes" id="UP000243052"/>
    </source>
</evidence>
<gene>
    <name evidence="4" type="ORF">AW171_hschr74333</name>
</gene>
<organism evidence="4 5">
    <name type="scientific">Eremothecium sinecaudum</name>
    <dbReference type="NCBI Taxonomy" id="45286"/>
    <lineage>
        <taxon>Eukaryota</taxon>
        <taxon>Fungi</taxon>
        <taxon>Dikarya</taxon>
        <taxon>Ascomycota</taxon>
        <taxon>Saccharomycotina</taxon>
        <taxon>Saccharomycetes</taxon>
        <taxon>Saccharomycetales</taxon>
        <taxon>Saccharomycetaceae</taxon>
        <taxon>Eremothecium</taxon>
    </lineage>
</organism>
<feature type="compositionally biased region" description="Basic residues" evidence="2">
    <location>
        <begin position="598"/>
        <end position="609"/>
    </location>
</feature>
<dbReference type="InterPro" id="IPR000504">
    <property type="entry name" value="RRM_dom"/>
</dbReference>
<dbReference type="EMBL" id="CP014247">
    <property type="protein sequence ID" value="AMD22306.1"/>
    <property type="molecule type" value="Genomic_DNA"/>
</dbReference>
<feature type="region of interest" description="Disordered" evidence="2">
    <location>
        <begin position="35"/>
        <end position="58"/>
    </location>
</feature>
<dbReference type="STRING" id="45286.A0A120K2R1"/>
<dbReference type="Pfam" id="PF00076">
    <property type="entry name" value="RRM_1"/>
    <property type="match status" value="2"/>
</dbReference>
<dbReference type="OrthoDB" id="410044at2759"/>
<dbReference type="SMART" id="SM00360">
    <property type="entry name" value="RRM"/>
    <property type="match status" value="3"/>
</dbReference>
<keyword evidence="5" id="KW-1185">Reference proteome</keyword>
<evidence type="ECO:0000256" key="1">
    <source>
        <dbReference type="PROSITE-ProRule" id="PRU00176"/>
    </source>
</evidence>
<feature type="domain" description="RRM" evidence="3">
    <location>
        <begin position="382"/>
        <end position="458"/>
    </location>
</feature>
<name>A0A120K2R1_9SACH</name>
<feature type="compositionally biased region" description="Polar residues" evidence="2">
    <location>
        <begin position="556"/>
        <end position="566"/>
    </location>
</feature>
<feature type="compositionally biased region" description="Acidic residues" evidence="2">
    <location>
        <begin position="46"/>
        <end position="58"/>
    </location>
</feature>
<accession>A0A120K2R1</accession>
<dbReference type="Gene3D" id="3.30.70.330">
    <property type="match status" value="3"/>
</dbReference>
<sequence length="714" mass="78962">MTNCAILPSDGTSLSIANEQVTTLVSDLNPIRPKEIPQAISRPAEIESEEDEEEDDDEHLLDDIYEESQDSVDVANTAIATTSAGTNSISGAASNTSTTIATPSTIATSAPANSASAVVGSVDPDQSADSKTWRGRPSSCVFVASLAASLTDDDLCVSVTEAFKKYGELSMVKVLRDPSNRPYAFVQYTNDIDAKRALKQAQGTLLNGRTIRCEKAKVNRTLFISTRNRKTPEVTSEEIVQLCSSFGELEQLVASREYAFKKNYYPIDRSSAWFVQFAYRDDAIRAFINLKPGYDWTVEWAQNIEVPRRLNLLKKNRLKGGTATSNASNNSNATPNLNSTNENAATSKSGDAEPEEEEEEYDVEDEGEEEEEVMDPIVIDKKSIFVSQLDPSVTKEKLAQRFLKHGKVEDINLISKDNNTKVFAFIKYETEEATATALERENHASFLNRTMHVQYREVGGHRSRRYQGQRRNNYRHNLHHVHSPRLSLAPPPINIGRRASTGTFQTLPYSPYQYFPPPKSNNNFLKDKRHKSFAMTCGAGSRTNEGGDGSEFGFNLETSSELSGSAGNDDGASTYATTNYNGSSAGAATVNTKGTNTVRRKNSGKKRYYNGHNNNGSNTNMHMHGFDPYYYQPPYYYPMDYSMPPPPPGSNANQPFYFYYPIPPPPNGSMNGSMPMNPVPGLMPPMLDQPYMPIDMGQDPANGNGNEVPQSLDY</sequence>
<feature type="compositionally biased region" description="Low complexity" evidence="2">
    <location>
        <begin position="610"/>
        <end position="620"/>
    </location>
</feature>
<dbReference type="Proteomes" id="UP000243052">
    <property type="component" value="Chromosome vii"/>
</dbReference>
<dbReference type="GeneID" id="28725652"/>
<dbReference type="SUPFAM" id="SSF54928">
    <property type="entry name" value="RNA-binding domain, RBD"/>
    <property type="match status" value="2"/>
</dbReference>
<protein>
    <submittedName>
        <fullName evidence="4">HGL034Cp</fullName>
    </submittedName>
</protein>
<dbReference type="InterPro" id="IPR003954">
    <property type="entry name" value="RRM_euk-type"/>
</dbReference>
<dbReference type="RefSeq" id="XP_017989302.1">
    <property type="nucleotide sequence ID" value="XM_018133535.1"/>
</dbReference>
<dbReference type="SMART" id="SM00361">
    <property type="entry name" value="RRM_1"/>
    <property type="match status" value="2"/>
</dbReference>
<dbReference type="CDD" id="cd12454">
    <property type="entry name" value="RRM2_RIM4_like"/>
    <property type="match status" value="1"/>
</dbReference>
<dbReference type="PANTHER" id="PTHR23147">
    <property type="entry name" value="SERINE/ARGININE RICH SPLICING FACTOR"/>
    <property type="match status" value="1"/>
</dbReference>
<dbReference type="GO" id="GO:0003723">
    <property type="term" value="F:RNA binding"/>
    <property type="evidence" value="ECO:0007669"/>
    <property type="project" value="UniProtKB-UniRule"/>
</dbReference>
<evidence type="ECO:0000259" key="3">
    <source>
        <dbReference type="PROSITE" id="PS50102"/>
    </source>
</evidence>
<feature type="domain" description="RRM" evidence="3">
    <location>
        <begin position="139"/>
        <end position="218"/>
    </location>
</feature>
<dbReference type="AlphaFoldDB" id="A0A120K2R1"/>
<dbReference type="InterPro" id="IPR012677">
    <property type="entry name" value="Nucleotide-bd_a/b_plait_sf"/>
</dbReference>
<feature type="compositionally biased region" description="Polar residues" evidence="2">
    <location>
        <begin position="574"/>
        <end position="597"/>
    </location>
</feature>
<dbReference type="PROSITE" id="PS50102">
    <property type="entry name" value="RRM"/>
    <property type="match status" value="2"/>
</dbReference>
<feature type="region of interest" description="Disordered" evidence="2">
    <location>
        <begin position="320"/>
        <end position="374"/>
    </location>
</feature>
<dbReference type="InterPro" id="IPR050907">
    <property type="entry name" value="SRSF"/>
</dbReference>
<feature type="region of interest" description="Disordered" evidence="2">
    <location>
        <begin position="539"/>
        <end position="620"/>
    </location>
</feature>
<dbReference type="CDD" id="cd12453">
    <property type="entry name" value="RRM1_RIM4_like"/>
    <property type="match status" value="1"/>
</dbReference>